<name>K3Y098_SETIT</name>
<evidence type="ECO:0000313" key="1">
    <source>
        <dbReference type="EnsemblPlants" id="KQL09975"/>
    </source>
</evidence>
<reference evidence="2" key="1">
    <citation type="journal article" date="2012" name="Nat. Biotechnol.">
        <title>Reference genome sequence of the model plant Setaria.</title>
        <authorList>
            <person name="Bennetzen J.L."/>
            <person name="Schmutz J."/>
            <person name="Wang H."/>
            <person name="Percifield R."/>
            <person name="Hawkins J."/>
            <person name="Pontaroli A.C."/>
            <person name="Estep M."/>
            <person name="Feng L."/>
            <person name="Vaughn J.N."/>
            <person name="Grimwood J."/>
            <person name="Jenkins J."/>
            <person name="Barry K."/>
            <person name="Lindquist E."/>
            <person name="Hellsten U."/>
            <person name="Deshpande S."/>
            <person name="Wang X."/>
            <person name="Wu X."/>
            <person name="Mitros T."/>
            <person name="Triplett J."/>
            <person name="Yang X."/>
            <person name="Ye C.Y."/>
            <person name="Mauro-Herrera M."/>
            <person name="Wang L."/>
            <person name="Li P."/>
            <person name="Sharma M."/>
            <person name="Sharma R."/>
            <person name="Ronald P.C."/>
            <person name="Panaud O."/>
            <person name="Kellogg E.A."/>
            <person name="Brutnell T.P."/>
            <person name="Doust A.N."/>
            <person name="Tuskan G.A."/>
            <person name="Rokhsar D."/>
            <person name="Devos K.M."/>
        </authorList>
    </citation>
    <scope>NUCLEOTIDE SEQUENCE [LARGE SCALE GENOMIC DNA]</scope>
    <source>
        <strain evidence="2">cv. Yugu1</strain>
    </source>
</reference>
<dbReference type="AlphaFoldDB" id="K3Y098"/>
<dbReference type="EMBL" id="AGNK02002300">
    <property type="status" value="NOT_ANNOTATED_CDS"/>
    <property type="molecule type" value="Genomic_DNA"/>
</dbReference>
<organism evidence="1 2">
    <name type="scientific">Setaria italica</name>
    <name type="common">Foxtail millet</name>
    <name type="synonym">Panicum italicum</name>
    <dbReference type="NCBI Taxonomy" id="4555"/>
    <lineage>
        <taxon>Eukaryota</taxon>
        <taxon>Viridiplantae</taxon>
        <taxon>Streptophyta</taxon>
        <taxon>Embryophyta</taxon>
        <taxon>Tracheophyta</taxon>
        <taxon>Spermatophyta</taxon>
        <taxon>Magnoliopsida</taxon>
        <taxon>Liliopsida</taxon>
        <taxon>Poales</taxon>
        <taxon>Poaceae</taxon>
        <taxon>PACMAD clade</taxon>
        <taxon>Panicoideae</taxon>
        <taxon>Panicodae</taxon>
        <taxon>Paniceae</taxon>
        <taxon>Cenchrinae</taxon>
        <taxon>Setaria</taxon>
    </lineage>
</organism>
<protein>
    <submittedName>
        <fullName evidence="1">Uncharacterized protein</fullName>
    </submittedName>
</protein>
<evidence type="ECO:0000313" key="2">
    <source>
        <dbReference type="Proteomes" id="UP000004995"/>
    </source>
</evidence>
<dbReference type="Proteomes" id="UP000004995">
    <property type="component" value="Unassembled WGS sequence"/>
</dbReference>
<dbReference type="HOGENOM" id="CLU_2296570_0_0_1"/>
<reference evidence="1" key="2">
    <citation type="submission" date="2018-08" db="UniProtKB">
        <authorList>
            <consortium name="EnsemblPlants"/>
        </authorList>
    </citation>
    <scope>IDENTIFICATION</scope>
    <source>
        <strain evidence="1">Yugu1</strain>
    </source>
</reference>
<sequence length="101" mass="11561">MIQEAEVLYLLPVLYSMMQPLMFFHNFRCTLVWFWNTGPCSMSNVLGVDWQIRHEDCNLLSAFGVLRSPGASSAPTKAIGEEDCGRTWIDIVFSLFQVLRL</sequence>
<proteinExistence type="predicted"/>
<dbReference type="EnsemblPlants" id="KQL09975">
    <property type="protein sequence ID" value="KQL09975"/>
    <property type="gene ID" value="SETIT_007609mg"/>
</dbReference>
<dbReference type="Gramene" id="KQL09975">
    <property type="protein sequence ID" value="KQL09975"/>
    <property type="gene ID" value="SETIT_007609mg"/>
</dbReference>
<dbReference type="InParanoid" id="K3Y098"/>
<keyword evidence="2" id="KW-1185">Reference proteome</keyword>
<accession>K3Y098</accession>